<name>A0A1G9TQ12_9ACTN</name>
<dbReference type="Proteomes" id="UP000199063">
    <property type="component" value="Unassembled WGS sequence"/>
</dbReference>
<evidence type="ECO:0000313" key="3">
    <source>
        <dbReference type="Proteomes" id="UP000199063"/>
    </source>
</evidence>
<feature type="compositionally biased region" description="Basic and acidic residues" evidence="1">
    <location>
        <begin position="63"/>
        <end position="72"/>
    </location>
</feature>
<dbReference type="GeneID" id="40830245"/>
<gene>
    <name evidence="2" type="ORF">SAMN05444921_1095</name>
</gene>
<proteinExistence type="predicted"/>
<dbReference type="AlphaFoldDB" id="A0A1G9TQ12"/>
<dbReference type="RefSeq" id="WP_093654807.1">
    <property type="nucleotide sequence ID" value="NZ_FNHI01000009.1"/>
</dbReference>
<feature type="region of interest" description="Disordered" evidence="1">
    <location>
        <begin position="56"/>
        <end position="89"/>
    </location>
</feature>
<organism evidence="2 3">
    <name type="scientific">Streptomyces wuyuanensis</name>
    <dbReference type="NCBI Taxonomy" id="1196353"/>
    <lineage>
        <taxon>Bacteria</taxon>
        <taxon>Bacillati</taxon>
        <taxon>Actinomycetota</taxon>
        <taxon>Actinomycetes</taxon>
        <taxon>Kitasatosporales</taxon>
        <taxon>Streptomycetaceae</taxon>
        <taxon>Streptomyces</taxon>
    </lineage>
</organism>
<keyword evidence="3" id="KW-1185">Reference proteome</keyword>
<evidence type="ECO:0000313" key="2">
    <source>
        <dbReference type="EMBL" id="SDM49205.1"/>
    </source>
</evidence>
<evidence type="ECO:0000256" key="1">
    <source>
        <dbReference type="SAM" id="MobiDB-lite"/>
    </source>
</evidence>
<protein>
    <submittedName>
        <fullName evidence="2">Uncharacterized protein</fullName>
    </submittedName>
</protein>
<reference evidence="3" key="1">
    <citation type="submission" date="2016-10" db="EMBL/GenBank/DDBJ databases">
        <authorList>
            <person name="Varghese N."/>
            <person name="Submissions S."/>
        </authorList>
    </citation>
    <scope>NUCLEOTIDE SEQUENCE [LARGE SCALE GENOMIC DNA]</scope>
    <source>
        <strain evidence="3">CGMCC 4.7042</strain>
    </source>
</reference>
<dbReference type="EMBL" id="FNHI01000009">
    <property type="protein sequence ID" value="SDM49205.1"/>
    <property type="molecule type" value="Genomic_DNA"/>
</dbReference>
<sequence>MTSRDPDQPPDPAAAALLLATEAALLEGRLRMLREALDTVDARMEAVSDTLRRLRGAASATHAADRVNRRGASEGGDSVPFPHDARPGG</sequence>
<accession>A0A1G9TQ12</accession>